<feature type="compositionally biased region" description="Basic and acidic residues" evidence="1">
    <location>
        <begin position="321"/>
        <end position="333"/>
    </location>
</feature>
<name>A0A8H6VX06_9AGAR</name>
<comment type="caution">
    <text evidence="2">The sequence shown here is derived from an EMBL/GenBank/DDBJ whole genome shotgun (WGS) entry which is preliminary data.</text>
</comment>
<dbReference type="AlphaFoldDB" id="A0A8H6VX06"/>
<organism evidence="2 3">
    <name type="scientific">Mycena indigotica</name>
    <dbReference type="NCBI Taxonomy" id="2126181"/>
    <lineage>
        <taxon>Eukaryota</taxon>
        <taxon>Fungi</taxon>
        <taxon>Dikarya</taxon>
        <taxon>Basidiomycota</taxon>
        <taxon>Agaricomycotina</taxon>
        <taxon>Agaricomycetes</taxon>
        <taxon>Agaricomycetidae</taxon>
        <taxon>Agaricales</taxon>
        <taxon>Marasmiineae</taxon>
        <taxon>Mycenaceae</taxon>
        <taxon>Mycena</taxon>
    </lineage>
</organism>
<feature type="compositionally biased region" description="Low complexity" evidence="1">
    <location>
        <begin position="93"/>
        <end position="102"/>
    </location>
</feature>
<gene>
    <name evidence="2" type="ORF">MIND_01037200</name>
</gene>
<feature type="compositionally biased region" description="Basic and acidic residues" evidence="1">
    <location>
        <begin position="135"/>
        <end position="147"/>
    </location>
</feature>
<feature type="region of interest" description="Disordered" evidence="1">
    <location>
        <begin position="1"/>
        <end position="408"/>
    </location>
</feature>
<protein>
    <submittedName>
        <fullName evidence="2">Phosphatidylserine synthase</fullName>
    </submittedName>
</protein>
<sequence>MKSFFLQRKADPHSKPTTRTSNEAYKIWLPRPELPRQRTTSGSGRPPETTTRTSTAYRYPTALPGYQPQFYSAPNIDRPPSRAAYQPAPDQPQPQSHPSSSSRKAEEEGKHTRRKASTTSLRRDAEAKKSKHKTKEASEARTRKDSRVATTSRGRHDEPDSALKRPSSNPKVAPEHGRTPIATQPTNTSSSSGKQTPQITRMPVYLPSSHPKAQRGENGLSESDTDHGPTLRTTRKAVPKQSSSSKTAAPPPTEKLKETKGFWPFLRSKSAQKLPQSTAPPTKTTKSRADSTPSQPTPPSVERPEHRRYASDNAIGAKADQVSRPHQETRTTEQSRTMAFANDPPYRQPLPIPSQSTAPRSAPAAYSYNIASTIQRAETPSQSRPLPPPLYAPNPNTRPRPPEPPKVSNLVAGFEARATDPIKPPPARLERKPSLSRIYAPVNPVKSQTAPEVWIPPASIYATPSQPQPAAMASVMAGRVGPGTDNPSAQQSTSRQGEGLHTQLRDLLSDKPPVVRAEERAPIYRSTAPPVAASGSKSSESQSKRPSKPTEVSSSSRKSKTAYTEAVESSRSNRPRDEGREGRSSRSRKEPPAVMKTPSREANRPSSSKEHIAVMKTPSRDQPIAVMKTPSKESSRHTPSPVQHSTPPRPSERPPSRSQTTPSTTNHASSSRKEPPVTKPAEPPVVVTPIPTERTRSVPPPSHDIPPARPPSRAAAVPPPPTAQPFPSSSSRPMQRMPSEESILRTPSSIAQSILHPTISRTSVSSEAKKKGLLDMFRQRPPDPPIDRPSSRARSRTTPEISEDRRRRHPPPPIAIPPPGTPMIADRKSPNSRVFTPFRILSNKRRRRVSTASMDAVNGTAPNTVMGSPTASMQSSQIPSQLPPVRDPMTATQDWRNHEETQIKARGKRRRRRPGVVFDVAEDPSEEYKPKPKMRARRSSSSEVATTDESSEGE</sequence>
<dbReference type="Proteomes" id="UP000636479">
    <property type="component" value="Unassembled WGS sequence"/>
</dbReference>
<feature type="compositionally biased region" description="Polar residues" evidence="1">
    <location>
        <begin position="860"/>
        <end position="880"/>
    </location>
</feature>
<dbReference type="OrthoDB" id="3058872at2759"/>
<keyword evidence="3" id="KW-1185">Reference proteome</keyword>
<proteinExistence type="predicted"/>
<feature type="compositionally biased region" description="Polar residues" evidence="1">
    <location>
        <begin position="269"/>
        <end position="294"/>
    </location>
</feature>
<accession>A0A8H6VX06</accession>
<dbReference type="RefSeq" id="XP_037216354.1">
    <property type="nucleotide sequence ID" value="XM_037366960.1"/>
</dbReference>
<feature type="compositionally biased region" description="Basic residues" evidence="1">
    <location>
        <begin position="905"/>
        <end position="914"/>
    </location>
</feature>
<feature type="compositionally biased region" description="Pro residues" evidence="1">
    <location>
        <begin position="698"/>
        <end position="710"/>
    </location>
</feature>
<feature type="compositionally biased region" description="Basic and acidic residues" evidence="1">
    <location>
        <begin position="154"/>
        <end position="163"/>
    </location>
</feature>
<feature type="compositionally biased region" description="Polar residues" evidence="1">
    <location>
        <begin position="939"/>
        <end position="948"/>
    </location>
</feature>
<feature type="compositionally biased region" description="Low complexity" evidence="1">
    <location>
        <begin position="656"/>
        <end position="665"/>
    </location>
</feature>
<feature type="compositionally biased region" description="Basic and acidic residues" evidence="1">
    <location>
        <begin position="767"/>
        <end position="790"/>
    </location>
</feature>
<feature type="compositionally biased region" description="Basic and acidic residues" evidence="1">
    <location>
        <begin position="598"/>
        <end position="613"/>
    </location>
</feature>
<feature type="compositionally biased region" description="Low complexity" evidence="1">
    <location>
        <begin position="725"/>
        <end position="737"/>
    </location>
</feature>
<feature type="compositionally biased region" description="Polar residues" evidence="1">
    <location>
        <begin position="181"/>
        <end position="199"/>
    </location>
</feature>
<feature type="compositionally biased region" description="Basic and acidic residues" evidence="1">
    <location>
        <begin position="574"/>
        <end position="591"/>
    </location>
</feature>
<dbReference type="GeneID" id="59349476"/>
<feature type="compositionally biased region" description="Polar residues" evidence="1">
    <location>
        <begin position="369"/>
        <end position="383"/>
    </location>
</feature>
<evidence type="ECO:0000256" key="1">
    <source>
        <dbReference type="SAM" id="MobiDB-lite"/>
    </source>
</evidence>
<feature type="compositionally biased region" description="Pro residues" evidence="1">
    <location>
        <begin position="385"/>
        <end position="405"/>
    </location>
</feature>
<feature type="compositionally biased region" description="Polar residues" evidence="1">
    <location>
        <begin position="485"/>
        <end position="496"/>
    </location>
</feature>
<evidence type="ECO:0000313" key="3">
    <source>
        <dbReference type="Proteomes" id="UP000636479"/>
    </source>
</evidence>
<feature type="compositionally biased region" description="Pro residues" evidence="1">
    <location>
        <begin position="811"/>
        <end position="821"/>
    </location>
</feature>
<reference evidence="2" key="1">
    <citation type="submission" date="2020-05" db="EMBL/GenBank/DDBJ databases">
        <title>Mycena genomes resolve the evolution of fungal bioluminescence.</title>
        <authorList>
            <person name="Tsai I.J."/>
        </authorList>
    </citation>
    <scope>NUCLEOTIDE SEQUENCE</scope>
    <source>
        <strain evidence="2">171206Taipei</strain>
    </source>
</reference>
<evidence type="ECO:0000313" key="2">
    <source>
        <dbReference type="EMBL" id="KAF7294991.1"/>
    </source>
</evidence>
<feature type="region of interest" description="Disordered" evidence="1">
    <location>
        <begin position="416"/>
        <end position="435"/>
    </location>
</feature>
<dbReference type="EMBL" id="JACAZF010000009">
    <property type="protein sequence ID" value="KAF7294991.1"/>
    <property type="molecule type" value="Genomic_DNA"/>
</dbReference>
<feature type="compositionally biased region" description="Polar residues" evidence="1">
    <location>
        <begin position="37"/>
        <end position="56"/>
    </location>
</feature>
<feature type="compositionally biased region" description="Low complexity" evidence="1">
    <location>
        <begin position="239"/>
        <end position="248"/>
    </location>
</feature>
<feature type="region of interest" description="Disordered" evidence="1">
    <location>
        <begin position="463"/>
        <end position="954"/>
    </location>
</feature>